<dbReference type="Proteomes" id="UP000182665">
    <property type="component" value="Unassembled WGS sequence"/>
</dbReference>
<reference evidence="1 2" key="1">
    <citation type="submission" date="2016-11" db="EMBL/GenBank/DDBJ databases">
        <authorList>
            <person name="Varghese N."/>
            <person name="Submissions S."/>
        </authorList>
    </citation>
    <scope>NUCLEOTIDE SEQUENCE [LARGE SCALE GENOMIC DNA]</scope>
    <source>
        <strain evidence="1 2">NFIX07</strain>
    </source>
</reference>
<accession>A0ABY1H2J4</accession>
<protein>
    <submittedName>
        <fullName evidence="1">Uncharacterized protein</fullName>
    </submittedName>
</protein>
<comment type="caution">
    <text evidence="1">The sequence shown here is derived from an EMBL/GenBank/DDBJ whole genome shotgun (WGS) entry which is preliminary data.</text>
</comment>
<name>A0ABY1H2J4_9STAP</name>
<dbReference type="EMBL" id="FPKT01000004">
    <property type="protein sequence ID" value="SFZ76826.1"/>
    <property type="molecule type" value="Genomic_DNA"/>
</dbReference>
<evidence type="ECO:0000313" key="1">
    <source>
        <dbReference type="EMBL" id="SFZ76826.1"/>
    </source>
</evidence>
<evidence type="ECO:0000313" key="2">
    <source>
        <dbReference type="Proteomes" id="UP000182665"/>
    </source>
</evidence>
<keyword evidence="2" id="KW-1185">Reference proteome</keyword>
<gene>
    <name evidence="1" type="ORF">SAMN03097721_01526</name>
</gene>
<organism evidence="1 2">
    <name type="scientific">Staphylococcus pasteuri</name>
    <dbReference type="NCBI Taxonomy" id="45972"/>
    <lineage>
        <taxon>Bacteria</taxon>
        <taxon>Bacillati</taxon>
        <taxon>Bacillota</taxon>
        <taxon>Bacilli</taxon>
        <taxon>Bacillales</taxon>
        <taxon>Staphylococcaceae</taxon>
        <taxon>Staphylococcus</taxon>
    </lineage>
</organism>
<proteinExistence type="predicted"/>
<sequence length="39" mass="4921">MICSKFVYIHTYHLDLYLYSQRIYGKIFGVKYFIYRYLT</sequence>